<dbReference type="Gene3D" id="3.40.50.720">
    <property type="entry name" value="NAD(P)-binding Rossmann-like Domain"/>
    <property type="match status" value="1"/>
</dbReference>
<evidence type="ECO:0000313" key="3">
    <source>
        <dbReference type="Proteomes" id="UP001199816"/>
    </source>
</evidence>
<keyword evidence="3" id="KW-1185">Reference proteome</keyword>
<sequence>MQISLNGKKALVGASSSGLGKAIALQLAASGATVTLLARNEAVLQELAATLPRPGQQEHQYLVADFSDIDAYKQKMDDYFAANQADILVNNTSGPSAGTALEKKDADYVTAFNLLFRTVQYTTEKALPHMIANRFGRIINLTSRSVKEPIEALALSNTIRSAVVTWGKTLATQVAKDNITVNNILTGNFETDRILELYEREAAAKGLPLETYKAQALETIPMKRLGQPEEMGNLVTFLASAQAAYITGTNIAIDGGLIKSV</sequence>
<evidence type="ECO:0000313" key="2">
    <source>
        <dbReference type="EMBL" id="MCD2422367.1"/>
    </source>
</evidence>
<dbReference type="PANTHER" id="PTHR42879:SF6">
    <property type="entry name" value="NADPH-DEPENDENT REDUCTASE BACG"/>
    <property type="match status" value="1"/>
</dbReference>
<dbReference type="Pfam" id="PF13561">
    <property type="entry name" value="adh_short_C2"/>
    <property type="match status" value="1"/>
</dbReference>
<dbReference type="CDD" id="cd05344">
    <property type="entry name" value="BKR_like_SDR_like"/>
    <property type="match status" value="1"/>
</dbReference>
<dbReference type="RefSeq" id="WP_231003297.1">
    <property type="nucleotide sequence ID" value="NZ_JAJNEC010000004.1"/>
</dbReference>
<reference evidence="2 3" key="1">
    <citation type="submission" date="2021-11" db="EMBL/GenBank/DDBJ databases">
        <title>Genomic of Niabella pedocola.</title>
        <authorList>
            <person name="Wu T."/>
        </authorList>
    </citation>
    <scope>NUCLEOTIDE SEQUENCE [LARGE SCALE GENOMIC DNA]</scope>
    <source>
        <strain evidence="2 3">JCM 31011</strain>
    </source>
</reference>
<name>A0ABS8PMN9_9BACT</name>
<organism evidence="2 3">
    <name type="scientific">Niabella pedocola</name>
    <dbReference type="NCBI Taxonomy" id="1752077"/>
    <lineage>
        <taxon>Bacteria</taxon>
        <taxon>Pseudomonadati</taxon>
        <taxon>Bacteroidota</taxon>
        <taxon>Chitinophagia</taxon>
        <taxon>Chitinophagales</taxon>
        <taxon>Chitinophagaceae</taxon>
        <taxon>Niabella</taxon>
    </lineage>
</organism>
<protein>
    <submittedName>
        <fullName evidence="2">SDR family oxidoreductase</fullName>
    </submittedName>
</protein>
<dbReference type="PRINTS" id="PR00081">
    <property type="entry name" value="GDHRDH"/>
</dbReference>
<accession>A0ABS8PMN9</accession>
<dbReference type="Proteomes" id="UP001199816">
    <property type="component" value="Unassembled WGS sequence"/>
</dbReference>
<dbReference type="InterPro" id="IPR036291">
    <property type="entry name" value="NAD(P)-bd_dom_sf"/>
</dbReference>
<comment type="similarity">
    <text evidence="1">Belongs to the short-chain dehydrogenases/reductases (SDR) family.</text>
</comment>
<comment type="caution">
    <text evidence="2">The sequence shown here is derived from an EMBL/GenBank/DDBJ whole genome shotgun (WGS) entry which is preliminary data.</text>
</comment>
<proteinExistence type="inferred from homology"/>
<dbReference type="PANTHER" id="PTHR42879">
    <property type="entry name" value="3-OXOACYL-(ACYL-CARRIER-PROTEIN) REDUCTASE"/>
    <property type="match status" value="1"/>
</dbReference>
<evidence type="ECO:0000256" key="1">
    <source>
        <dbReference type="ARBA" id="ARBA00006484"/>
    </source>
</evidence>
<dbReference type="SUPFAM" id="SSF51735">
    <property type="entry name" value="NAD(P)-binding Rossmann-fold domains"/>
    <property type="match status" value="1"/>
</dbReference>
<gene>
    <name evidence="2" type="ORF">LQ567_06305</name>
</gene>
<dbReference type="InterPro" id="IPR002347">
    <property type="entry name" value="SDR_fam"/>
</dbReference>
<dbReference type="InterPro" id="IPR050259">
    <property type="entry name" value="SDR"/>
</dbReference>
<dbReference type="EMBL" id="JAJNEC010000004">
    <property type="protein sequence ID" value="MCD2422367.1"/>
    <property type="molecule type" value="Genomic_DNA"/>
</dbReference>